<feature type="region of interest" description="Disordered" evidence="1">
    <location>
        <begin position="1"/>
        <end position="37"/>
    </location>
</feature>
<reference evidence="2 3" key="1">
    <citation type="submission" date="2024-01" db="EMBL/GenBank/DDBJ databases">
        <title>The genomes of 5 underutilized Papilionoideae crops provide insights into root nodulation and disease resistanc.</title>
        <authorList>
            <person name="Jiang F."/>
        </authorList>
    </citation>
    <scope>NUCLEOTIDE SEQUENCE [LARGE SCALE GENOMIC DNA]</scope>
    <source>
        <strain evidence="2">JINMINGXINNONG_FW02</strain>
        <tissue evidence="2">Leaves</tissue>
    </source>
</reference>
<protein>
    <submittedName>
        <fullName evidence="2">Uncharacterized protein</fullName>
    </submittedName>
</protein>
<gene>
    <name evidence="2" type="ORF">VNO80_02158</name>
</gene>
<comment type="caution">
    <text evidence="2">The sequence shown here is derived from an EMBL/GenBank/DDBJ whole genome shotgun (WGS) entry which is preliminary data.</text>
</comment>
<dbReference type="AlphaFoldDB" id="A0AAN9RMN6"/>
<name>A0AAN9RMN6_PHACN</name>
<proteinExistence type="predicted"/>
<keyword evidence="3" id="KW-1185">Reference proteome</keyword>
<accession>A0AAN9RMN6</accession>
<evidence type="ECO:0000313" key="2">
    <source>
        <dbReference type="EMBL" id="KAK7376742.1"/>
    </source>
</evidence>
<evidence type="ECO:0000313" key="3">
    <source>
        <dbReference type="Proteomes" id="UP001374584"/>
    </source>
</evidence>
<dbReference type="EMBL" id="JAYMYR010000002">
    <property type="protein sequence ID" value="KAK7376742.1"/>
    <property type="molecule type" value="Genomic_DNA"/>
</dbReference>
<dbReference type="Proteomes" id="UP001374584">
    <property type="component" value="Unassembled WGS sequence"/>
</dbReference>
<evidence type="ECO:0000256" key="1">
    <source>
        <dbReference type="SAM" id="MobiDB-lite"/>
    </source>
</evidence>
<feature type="compositionally biased region" description="Low complexity" evidence="1">
    <location>
        <begin position="9"/>
        <end position="33"/>
    </location>
</feature>
<sequence length="82" mass="8775">MASKKKETLTNLPSNTHNPTTSSSSSSDTSASHVLPLETSSAPPWNFPASVTQNTHSACHITYSCPCHHAGYKIGFALFNQL</sequence>
<organism evidence="2 3">
    <name type="scientific">Phaseolus coccineus</name>
    <name type="common">Scarlet runner bean</name>
    <name type="synonym">Phaseolus multiflorus</name>
    <dbReference type="NCBI Taxonomy" id="3886"/>
    <lineage>
        <taxon>Eukaryota</taxon>
        <taxon>Viridiplantae</taxon>
        <taxon>Streptophyta</taxon>
        <taxon>Embryophyta</taxon>
        <taxon>Tracheophyta</taxon>
        <taxon>Spermatophyta</taxon>
        <taxon>Magnoliopsida</taxon>
        <taxon>eudicotyledons</taxon>
        <taxon>Gunneridae</taxon>
        <taxon>Pentapetalae</taxon>
        <taxon>rosids</taxon>
        <taxon>fabids</taxon>
        <taxon>Fabales</taxon>
        <taxon>Fabaceae</taxon>
        <taxon>Papilionoideae</taxon>
        <taxon>50 kb inversion clade</taxon>
        <taxon>NPAAA clade</taxon>
        <taxon>indigoferoid/millettioid clade</taxon>
        <taxon>Phaseoleae</taxon>
        <taxon>Phaseolus</taxon>
    </lineage>
</organism>